<name>X1TZP4_9ZZZZ</name>
<dbReference type="AlphaFoldDB" id="X1TZP4"/>
<feature type="non-terminal residue" evidence="1">
    <location>
        <position position="1"/>
    </location>
</feature>
<proteinExistence type="predicted"/>
<dbReference type="EMBL" id="BARW01033535">
    <property type="protein sequence ID" value="GAJ10788.1"/>
    <property type="molecule type" value="Genomic_DNA"/>
</dbReference>
<organism evidence="1">
    <name type="scientific">marine sediment metagenome</name>
    <dbReference type="NCBI Taxonomy" id="412755"/>
    <lineage>
        <taxon>unclassified sequences</taxon>
        <taxon>metagenomes</taxon>
        <taxon>ecological metagenomes</taxon>
    </lineage>
</organism>
<sequence length="58" mass="6209">GDSQYQPICTAKADKKGKAEQIKLRATNPLCVSREAQALIASPPKADVAISPTMVNRK</sequence>
<accession>X1TZP4</accession>
<evidence type="ECO:0000313" key="1">
    <source>
        <dbReference type="EMBL" id="GAJ10788.1"/>
    </source>
</evidence>
<comment type="caution">
    <text evidence="1">The sequence shown here is derived from an EMBL/GenBank/DDBJ whole genome shotgun (WGS) entry which is preliminary data.</text>
</comment>
<gene>
    <name evidence="1" type="ORF">S12H4_52794</name>
</gene>
<reference evidence="1" key="1">
    <citation type="journal article" date="2014" name="Front. Microbiol.">
        <title>High frequency of phylogenetically diverse reductive dehalogenase-homologous genes in deep subseafloor sedimentary metagenomes.</title>
        <authorList>
            <person name="Kawai M."/>
            <person name="Futagami T."/>
            <person name="Toyoda A."/>
            <person name="Takaki Y."/>
            <person name="Nishi S."/>
            <person name="Hori S."/>
            <person name="Arai W."/>
            <person name="Tsubouchi T."/>
            <person name="Morono Y."/>
            <person name="Uchiyama I."/>
            <person name="Ito T."/>
            <person name="Fujiyama A."/>
            <person name="Inagaki F."/>
            <person name="Takami H."/>
        </authorList>
    </citation>
    <scope>NUCLEOTIDE SEQUENCE</scope>
    <source>
        <strain evidence="1">Expedition CK06-06</strain>
    </source>
</reference>
<protein>
    <submittedName>
        <fullName evidence="1">Uncharacterized protein</fullName>
    </submittedName>
</protein>